<proteinExistence type="predicted"/>
<feature type="region of interest" description="Disordered" evidence="1">
    <location>
        <begin position="404"/>
        <end position="495"/>
    </location>
</feature>
<dbReference type="EMBL" id="MU155306">
    <property type="protein sequence ID" value="KAF9476115.1"/>
    <property type="molecule type" value="Genomic_DNA"/>
</dbReference>
<reference evidence="3" key="1">
    <citation type="submission" date="2020-11" db="EMBL/GenBank/DDBJ databases">
        <authorList>
            <consortium name="DOE Joint Genome Institute"/>
            <person name="Ahrendt S."/>
            <person name="Riley R."/>
            <person name="Andreopoulos W."/>
            <person name="Labutti K."/>
            <person name="Pangilinan J."/>
            <person name="Ruiz-Duenas F.J."/>
            <person name="Barrasa J.M."/>
            <person name="Sanchez-Garcia M."/>
            <person name="Camarero S."/>
            <person name="Miyauchi S."/>
            <person name="Serrano A."/>
            <person name="Linde D."/>
            <person name="Babiker R."/>
            <person name="Drula E."/>
            <person name="Ayuso-Fernandez I."/>
            <person name="Pacheco R."/>
            <person name="Padilla G."/>
            <person name="Ferreira P."/>
            <person name="Barriuso J."/>
            <person name="Kellner H."/>
            <person name="Castanera R."/>
            <person name="Alfaro M."/>
            <person name="Ramirez L."/>
            <person name="Pisabarro A.G."/>
            <person name="Kuo A."/>
            <person name="Tritt A."/>
            <person name="Lipzen A."/>
            <person name="He G."/>
            <person name="Yan M."/>
            <person name="Ng V."/>
            <person name="Cullen D."/>
            <person name="Martin F."/>
            <person name="Rosso M.-N."/>
            <person name="Henrissat B."/>
            <person name="Hibbett D."/>
            <person name="Martinez A.T."/>
            <person name="Grigoriev I.V."/>
        </authorList>
    </citation>
    <scope>NUCLEOTIDE SEQUENCE</scope>
    <source>
        <strain evidence="3">CIRM-BRFM 674</strain>
    </source>
</reference>
<keyword evidence="2" id="KW-1133">Transmembrane helix</keyword>
<feature type="compositionally biased region" description="Pro residues" evidence="1">
    <location>
        <begin position="433"/>
        <end position="443"/>
    </location>
</feature>
<dbReference type="Proteomes" id="UP000807469">
    <property type="component" value="Unassembled WGS sequence"/>
</dbReference>
<dbReference type="Gene3D" id="2.60.120.260">
    <property type="entry name" value="Galactose-binding domain-like"/>
    <property type="match status" value="1"/>
</dbReference>
<protein>
    <submittedName>
        <fullName evidence="3">Uncharacterized protein</fullName>
    </submittedName>
</protein>
<gene>
    <name evidence="3" type="ORF">BDN70DRAFT_995911</name>
</gene>
<accession>A0A9P5YWR3</accession>
<organism evidence="3 4">
    <name type="scientific">Pholiota conissans</name>
    <dbReference type="NCBI Taxonomy" id="109636"/>
    <lineage>
        <taxon>Eukaryota</taxon>
        <taxon>Fungi</taxon>
        <taxon>Dikarya</taxon>
        <taxon>Basidiomycota</taxon>
        <taxon>Agaricomycotina</taxon>
        <taxon>Agaricomycetes</taxon>
        <taxon>Agaricomycetidae</taxon>
        <taxon>Agaricales</taxon>
        <taxon>Agaricineae</taxon>
        <taxon>Strophariaceae</taxon>
        <taxon>Pholiota</taxon>
    </lineage>
</organism>
<evidence type="ECO:0000313" key="4">
    <source>
        <dbReference type="Proteomes" id="UP000807469"/>
    </source>
</evidence>
<feature type="compositionally biased region" description="Polar residues" evidence="1">
    <location>
        <begin position="219"/>
        <end position="229"/>
    </location>
</feature>
<dbReference type="OrthoDB" id="2927144at2759"/>
<feature type="transmembrane region" description="Helical" evidence="2">
    <location>
        <begin position="318"/>
        <end position="338"/>
    </location>
</feature>
<feature type="compositionally biased region" description="Low complexity" evidence="1">
    <location>
        <begin position="454"/>
        <end position="468"/>
    </location>
</feature>
<evidence type="ECO:0000313" key="3">
    <source>
        <dbReference type="EMBL" id="KAF9476115.1"/>
    </source>
</evidence>
<keyword evidence="2" id="KW-0472">Membrane</keyword>
<feature type="region of interest" description="Disordered" evidence="1">
    <location>
        <begin position="219"/>
        <end position="238"/>
    </location>
</feature>
<keyword evidence="4" id="KW-1185">Reference proteome</keyword>
<feature type="compositionally biased region" description="Low complexity" evidence="1">
    <location>
        <begin position="293"/>
        <end position="303"/>
    </location>
</feature>
<keyword evidence="2" id="KW-0812">Transmembrane</keyword>
<feature type="region of interest" description="Disordered" evidence="1">
    <location>
        <begin position="586"/>
        <end position="641"/>
    </location>
</feature>
<evidence type="ECO:0000256" key="1">
    <source>
        <dbReference type="SAM" id="MobiDB-lite"/>
    </source>
</evidence>
<comment type="caution">
    <text evidence="3">The sequence shown here is derived from an EMBL/GenBank/DDBJ whole genome shotgun (WGS) entry which is preliminary data.</text>
</comment>
<feature type="region of interest" description="Disordered" evidence="1">
    <location>
        <begin position="292"/>
        <end position="311"/>
    </location>
</feature>
<dbReference type="AlphaFoldDB" id="A0A9P5YWR3"/>
<name>A0A9P5YWR3_9AGAR</name>
<evidence type="ECO:0000256" key="2">
    <source>
        <dbReference type="SAM" id="Phobius"/>
    </source>
</evidence>
<sequence>MGPSILIDDSRLVTNYNYLGTQWTHQTGDNSVLNGTLTVCNPASQSQNVVPTNPSLTISFWGSGISFYGNMTNNVAANYTIDQTTLRPVPFPSGISNGKTGINLFSLLNITEGLSHTINIFPTAGQFVLDYVTYVPNIDTTLTAADLILDDADPEIQYGNANWNHTTGDFQQGRPYNGTMTGTNTKGATMQLTFVGSSVTVYGLLNRVDGRLSASFTVDGQNSSASTFNPFDGEQEDTDSSRWMLSQQFFRQDLSPGQHTLKMTLVDISGPQMLWIDSVMFEGTSATKLTFPSGSGSDSGSDGVLTPGQSSSSGLSKAAIGGIAAAAFFLAIAFFSYAKRKWSGASNRKPVGYTAYVPPPPPPPGPPQVTIYNNAHMHNPYDAYNPANQYNYNHAPTFLPALVPSPPVAPPHQPHEYHDWSAPPTATLDGAVPAPPPKQPPAIPTADLVGSDGSSSSYASPSSASASATRPPLRTAALDGSATGTSLSTNDRDPRAESYYTYSSKADLIGLEWGVRPEAGPESSVAMGDGAAAVKMPIPATGPVVSAQGKNSMDKARYSNLGGGKAMPTPAVHGDGAMRLHTTNADAAQRGDGTAPAPSNHGLEDGRDADEEEQAMPEPRRERDAGPADFPPAYDDRLYGQ</sequence>